<evidence type="ECO:0000259" key="8">
    <source>
        <dbReference type="PROSITE" id="PS50111"/>
    </source>
</evidence>
<evidence type="ECO:0000256" key="5">
    <source>
        <dbReference type="SAM" id="Coils"/>
    </source>
</evidence>
<dbReference type="EMBL" id="CP000482">
    <property type="protein sequence ID" value="ABK99216.1"/>
    <property type="molecule type" value="Genomic_DNA"/>
</dbReference>
<feature type="compositionally biased region" description="Low complexity" evidence="6">
    <location>
        <begin position="1216"/>
        <end position="1247"/>
    </location>
</feature>
<dbReference type="Gene3D" id="1.10.287.950">
    <property type="entry name" value="Methyl-accepting chemotaxis protein"/>
    <property type="match status" value="1"/>
</dbReference>
<feature type="coiled-coil region" evidence="5">
    <location>
        <begin position="1391"/>
        <end position="1418"/>
    </location>
</feature>
<evidence type="ECO:0000259" key="9">
    <source>
        <dbReference type="PROSITE" id="PS50885"/>
    </source>
</evidence>
<dbReference type="GO" id="GO:0004888">
    <property type="term" value="F:transmembrane signaling receptor activity"/>
    <property type="evidence" value="ECO:0007669"/>
    <property type="project" value="InterPro"/>
</dbReference>
<evidence type="ECO:0000256" key="6">
    <source>
        <dbReference type="SAM" id="MobiDB-lite"/>
    </source>
</evidence>
<dbReference type="GO" id="GO:0007165">
    <property type="term" value="P:signal transduction"/>
    <property type="evidence" value="ECO:0007669"/>
    <property type="project" value="UniProtKB-KW"/>
</dbReference>
<gene>
    <name evidence="10" type="ordered locus">Ppro_1601</name>
</gene>
<dbReference type="GO" id="GO:0005886">
    <property type="term" value="C:plasma membrane"/>
    <property type="evidence" value="ECO:0007669"/>
    <property type="project" value="TreeGrafter"/>
</dbReference>
<evidence type="ECO:0000256" key="7">
    <source>
        <dbReference type="SAM" id="Phobius"/>
    </source>
</evidence>
<dbReference type="Gene3D" id="3.30.450.20">
    <property type="entry name" value="PAS domain"/>
    <property type="match status" value="2"/>
</dbReference>
<name>A1APE6_PELPD</name>
<dbReference type="eggNOG" id="COG0840">
    <property type="taxonomic scope" value="Bacteria"/>
</dbReference>
<evidence type="ECO:0000256" key="4">
    <source>
        <dbReference type="PROSITE-ProRule" id="PRU00284"/>
    </source>
</evidence>
<keyword evidence="7" id="KW-0472">Membrane</keyword>
<dbReference type="InterPro" id="IPR004090">
    <property type="entry name" value="Chemotax_Me-accpt_rcpt"/>
</dbReference>
<sequence length="1500" mass="162690">MKTMAKENKNMFKDTGLKKMLMSGFIAMALIGGILGGVGAKLALGSTSGSAPLFVLALVAVGVVLAIVLGSSIVRAVLGQLGAETGEVAAIANLLASGDLSRDIQVAPGDSTSVMAALKRVSDSVRSVVSDASTLSDAAIAGKLSVRADAARHTGEFRRIVEGVNGTLEAVVETVHDAAKRIDLLSRGEIFEEITDGYRGDFGELRESLNRCKQANEALRVDIRTMCIASYEGHLDTRVDPDKHQGFFSRAVAGLNNLFENFTAPLKVTTDYIETISHGALPEVITEEYRGDYNNIKQSVNRCIEGLGGLVEANNVLQKMAVNDHTQKVEGQYLGIYAEVGHAVNDVRERLLRVAQTARSIACGDTSDLEIYKAIGDGKGRRSENDHLVPNFIGMMEAINALVSDANMLADAAVHGNFNTRADLSKHQGDFRKIVAGVNATLDTVVDKVVWYEAIIDAVPFPIHVIDMDMNWTMLNKAFEKLMIESGAVPDRRAAVGKPCSSAAANICNSEKCGIRQLQKGVGESFFDWHGAHCKQDTSYLLNKNGEKIGYVEVVTDLTPILRNRDYTHAEIERMADNLTRLASGNLELDLQVKEADEHTVATREDFVKINESLARVKEAVGSMIADTDMLVHEAIAGRLETRADADKHQGEYRKIVAGINQTLDTVVDKVVWYEAIIDAVPFPIHVIDMDMNWTMLNKAFEKLMIESGAVPDRRAAVGKPCSSAAANICNSEKCGIRQLQRGIGESYFDWHGSQCKQDTSYLVNKRGEKIGYVEVVTDLTPILRNRDYTNCEIERMADNLTRLSAGNLELDLQVKEADEHTAATREGFVKINDSLTKVKEAVGSMIADTDMLVHEAIAGRLETRADADKHQGDYRKIVAGINQTLDTVVDKVMWYEAIIDAVPYPLHVIDMDMNWTMLNKAFEKLMIDSGAVPDRRAAVGKPCSSAAANICNTEKCGIRQLQKGVGESYFDWHGSQCKQDTSYLLNKKGEKIGYVEVVSDLTPILRNRDYTNCEIERMAENLTRLSAGNLELDLQVKEADEHTAATREGFVKINDSLTKVKEAVGSMIGDTNLLVNAALEGRLATRADAGKHQGDFQKVVSGINSTLDAVIGPLNMAADYVARISRGDMPSAISDTYNGDFNDIKNNLNVLIDAIGDITANAKQIAQGNLMVDLKKRCEDDELMESLASMVEKLREVVTEVQSAADNVAAGGQQMSATAQQMSQGATEQAASAEEVSSSMEEMASSIRQNTDNALQTEKIAIKSASDAREGGRAVTETVSAMKEIATKISIIEEIARQTNLLALNAAIEAARAGEHGKGFAVVASEVRKLAERSQAAAGEISQLSTTSVAIAEQAGEMLDKMLPDIQKTAELVQEISAASREQDSGAEQINKAIQQLDQVIQQNASASEQMASTTEELSSQAEQMKATIAFFALDDRRQKALPGPRNAAPRQITAGPRRQAPVVKKPAMPPARSPKSGGVNLDLGPIGPDSLDNEFEKF</sequence>
<feature type="transmembrane region" description="Helical" evidence="7">
    <location>
        <begin position="51"/>
        <end position="74"/>
    </location>
</feature>
<evidence type="ECO:0000256" key="2">
    <source>
        <dbReference type="ARBA" id="ARBA00022500"/>
    </source>
</evidence>
<keyword evidence="7" id="KW-1133">Transmembrane helix</keyword>
<dbReference type="Pfam" id="PF18947">
    <property type="entry name" value="HAMP_2"/>
    <property type="match status" value="6"/>
</dbReference>
<accession>A1APE6</accession>
<feature type="domain" description="Methyl-accepting transducer" evidence="8">
    <location>
        <begin position="1205"/>
        <end position="1420"/>
    </location>
</feature>
<keyword evidence="4" id="KW-0807">Transducer</keyword>
<evidence type="ECO:0000313" key="11">
    <source>
        <dbReference type="Proteomes" id="UP000006732"/>
    </source>
</evidence>
<dbReference type="InterPro" id="IPR051310">
    <property type="entry name" value="MCP_chemotaxis"/>
</dbReference>
<feature type="region of interest" description="Disordered" evidence="6">
    <location>
        <begin position="1216"/>
        <end position="1252"/>
    </location>
</feature>
<keyword evidence="5" id="KW-0175">Coiled coil</keyword>
<keyword evidence="7" id="KW-0812">Transmembrane</keyword>
<dbReference type="HOGENOM" id="CLU_248706_0_0_7"/>
<dbReference type="CDD" id="cd11386">
    <property type="entry name" value="MCP_signal"/>
    <property type="match status" value="1"/>
</dbReference>
<feature type="transmembrane region" description="Helical" evidence="7">
    <location>
        <begin position="20"/>
        <end position="44"/>
    </location>
</feature>
<dbReference type="STRING" id="338966.Ppro_1601"/>
<dbReference type="Proteomes" id="UP000006732">
    <property type="component" value="Chromosome"/>
</dbReference>
<feature type="domain" description="HAMP" evidence="9">
    <location>
        <begin position="119"/>
        <end position="176"/>
    </location>
</feature>
<dbReference type="KEGG" id="ppd:Ppro_1601"/>
<dbReference type="PANTHER" id="PTHR43531">
    <property type="entry name" value="PROTEIN ICFG"/>
    <property type="match status" value="1"/>
</dbReference>
<protein>
    <submittedName>
        <fullName evidence="10">Methyl-accepting chemotaxis sensory transducer</fullName>
    </submittedName>
</protein>
<dbReference type="SUPFAM" id="SSF58104">
    <property type="entry name" value="Methyl-accepting chemotaxis protein (MCP) signaling domain"/>
    <property type="match status" value="1"/>
</dbReference>
<dbReference type="SMART" id="SM00283">
    <property type="entry name" value="MA"/>
    <property type="match status" value="1"/>
</dbReference>
<dbReference type="PROSITE" id="PS50885">
    <property type="entry name" value="HAMP"/>
    <property type="match status" value="2"/>
</dbReference>
<reference evidence="10 11" key="1">
    <citation type="submission" date="2006-10" db="EMBL/GenBank/DDBJ databases">
        <title>Complete sequence of chromosome of Pelobacter propionicus DSM 2379.</title>
        <authorList>
            <consortium name="US DOE Joint Genome Institute"/>
            <person name="Copeland A."/>
            <person name="Lucas S."/>
            <person name="Lapidus A."/>
            <person name="Barry K."/>
            <person name="Detter J.C."/>
            <person name="Glavina del Rio T."/>
            <person name="Hammon N."/>
            <person name="Israni S."/>
            <person name="Dalin E."/>
            <person name="Tice H."/>
            <person name="Pitluck S."/>
            <person name="Saunders E."/>
            <person name="Brettin T."/>
            <person name="Bruce D."/>
            <person name="Han C."/>
            <person name="Tapia R."/>
            <person name="Schmutz J."/>
            <person name="Larimer F."/>
            <person name="Land M."/>
            <person name="Hauser L."/>
            <person name="Kyrpides N."/>
            <person name="Kim E."/>
            <person name="Lovley D."/>
            <person name="Richardson P."/>
        </authorList>
    </citation>
    <scope>NUCLEOTIDE SEQUENCE [LARGE SCALE GENOMIC DNA]</scope>
    <source>
        <strain evidence="11">DSM 2379 / NBRC 103807 / OttBd1</strain>
    </source>
</reference>
<dbReference type="PANTHER" id="PTHR43531:SF11">
    <property type="entry name" value="METHYL-ACCEPTING CHEMOTAXIS PROTEIN 3"/>
    <property type="match status" value="1"/>
</dbReference>
<dbReference type="Gene3D" id="1.20.120.1530">
    <property type="match status" value="6"/>
</dbReference>
<dbReference type="FunFam" id="1.10.287.950:FF:000001">
    <property type="entry name" value="Methyl-accepting chemotaxis sensory transducer"/>
    <property type="match status" value="1"/>
</dbReference>
<dbReference type="GO" id="GO:0006935">
    <property type="term" value="P:chemotaxis"/>
    <property type="evidence" value="ECO:0007669"/>
    <property type="project" value="UniProtKB-KW"/>
</dbReference>
<comment type="subcellular location">
    <subcellularLocation>
        <location evidence="1">Membrane</location>
    </subcellularLocation>
</comment>
<organism evidence="10 11">
    <name type="scientific">Pelobacter propionicus (strain DSM 2379 / NBRC 103807 / OttBd1)</name>
    <dbReference type="NCBI Taxonomy" id="338966"/>
    <lineage>
        <taxon>Bacteria</taxon>
        <taxon>Pseudomonadati</taxon>
        <taxon>Thermodesulfobacteriota</taxon>
        <taxon>Desulfuromonadia</taxon>
        <taxon>Desulfuromonadales</taxon>
        <taxon>Desulfuromonadaceae</taxon>
        <taxon>Pelobacter</taxon>
    </lineage>
</organism>
<dbReference type="InterPro" id="IPR003660">
    <property type="entry name" value="HAMP_dom"/>
</dbReference>
<keyword evidence="2" id="KW-0145">Chemotaxis</keyword>
<evidence type="ECO:0000313" key="10">
    <source>
        <dbReference type="EMBL" id="ABK99216.1"/>
    </source>
</evidence>
<dbReference type="Pfam" id="PF00015">
    <property type="entry name" value="MCPsignal"/>
    <property type="match status" value="1"/>
</dbReference>
<comment type="similarity">
    <text evidence="3">Belongs to the methyl-accepting chemotaxis (MCP) protein family.</text>
</comment>
<dbReference type="SMART" id="SM00304">
    <property type="entry name" value="HAMP"/>
    <property type="match status" value="5"/>
</dbReference>
<dbReference type="InterPro" id="IPR004089">
    <property type="entry name" value="MCPsignal_dom"/>
</dbReference>
<keyword evidence="11" id="KW-1185">Reference proteome</keyword>
<proteinExistence type="inferred from homology"/>
<dbReference type="PRINTS" id="PR00260">
    <property type="entry name" value="CHEMTRNSDUCR"/>
</dbReference>
<evidence type="ECO:0000256" key="1">
    <source>
        <dbReference type="ARBA" id="ARBA00004370"/>
    </source>
</evidence>
<dbReference type="PROSITE" id="PS50111">
    <property type="entry name" value="CHEMOTAXIS_TRANSDUC_2"/>
    <property type="match status" value="1"/>
</dbReference>
<feature type="region of interest" description="Disordered" evidence="6">
    <location>
        <begin position="1442"/>
        <end position="1500"/>
    </location>
</feature>
<evidence type="ECO:0000256" key="3">
    <source>
        <dbReference type="ARBA" id="ARBA00029447"/>
    </source>
</evidence>
<feature type="domain" description="HAMP" evidence="9">
    <location>
        <begin position="1109"/>
        <end position="1161"/>
    </location>
</feature>